<proteinExistence type="predicted"/>
<dbReference type="InterPro" id="IPR050367">
    <property type="entry name" value="APC_superfamily"/>
</dbReference>
<evidence type="ECO:0000256" key="4">
    <source>
        <dbReference type="ARBA" id="ARBA00022989"/>
    </source>
</evidence>
<evidence type="ECO:0000313" key="8">
    <source>
        <dbReference type="Proteomes" id="UP000196531"/>
    </source>
</evidence>
<dbReference type="AlphaFoldDB" id="A0A1Y5FD70"/>
<reference evidence="8" key="1">
    <citation type="journal article" date="2017" name="Proc. Natl. Acad. Sci. U.S.A.">
        <title>Simulation of Deepwater Horizon oil plume reveals substrate specialization within a complex community of hydrocarbon-degraders.</title>
        <authorList>
            <person name="Hu P."/>
            <person name="Dubinsky E.A."/>
            <person name="Probst A.J."/>
            <person name="Wang J."/>
            <person name="Sieber C.M.K."/>
            <person name="Tom L.M."/>
            <person name="Gardinali P."/>
            <person name="Banfield J.F."/>
            <person name="Atlas R.M."/>
            <person name="Andersen G.L."/>
        </authorList>
    </citation>
    <scope>NUCLEOTIDE SEQUENCE [LARGE SCALE GENOMIC DNA]</scope>
</reference>
<organism evidence="7 8">
    <name type="scientific">Halobacteriovorax marinus</name>
    <dbReference type="NCBI Taxonomy" id="97084"/>
    <lineage>
        <taxon>Bacteria</taxon>
        <taxon>Pseudomonadati</taxon>
        <taxon>Bdellovibrionota</taxon>
        <taxon>Bacteriovoracia</taxon>
        <taxon>Bacteriovoracales</taxon>
        <taxon>Halobacteriovoraceae</taxon>
        <taxon>Halobacteriovorax</taxon>
    </lineage>
</organism>
<feature type="transmembrane region" description="Helical" evidence="6">
    <location>
        <begin position="12"/>
        <end position="28"/>
    </location>
</feature>
<evidence type="ECO:0000256" key="5">
    <source>
        <dbReference type="ARBA" id="ARBA00023136"/>
    </source>
</evidence>
<gene>
    <name evidence="7" type="ORF">A9Q84_03060</name>
</gene>
<dbReference type="GO" id="GO:0022857">
    <property type="term" value="F:transmembrane transporter activity"/>
    <property type="evidence" value="ECO:0007669"/>
    <property type="project" value="InterPro"/>
</dbReference>
<feature type="transmembrane region" description="Helical" evidence="6">
    <location>
        <begin position="114"/>
        <end position="131"/>
    </location>
</feature>
<dbReference type="PANTHER" id="PTHR42770:SF13">
    <property type="entry name" value="L-METHIONINE_BRANCHED-CHAIN AMINO ACID EXPORTER YJEH"/>
    <property type="match status" value="1"/>
</dbReference>
<evidence type="ECO:0008006" key="9">
    <source>
        <dbReference type="Google" id="ProtNLM"/>
    </source>
</evidence>
<feature type="transmembrane region" description="Helical" evidence="6">
    <location>
        <begin position="82"/>
        <end position="108"/>
    </location>
</feature>
<comment type="subcellular location">
    <subcellularLocation>
        <location evidence="1">Cell membrane</location>
        <topology evidence="1">Multi-pass membrane protein</topology>
    </subcellularLocation>
</comment>
<feature type="transmembrane region" description="Helical" evidence="6">
    <location>
        <begin position="312"/>
        <end position="332"/>
    </location>
</feature>
<dbReference type="PANTHER" id="PTHR42770">
    <property type="entry name" value="AMINO ACID TRANSPORTER-RELATED"/>
    <property type="match status" value="1"/>
</dbReference>
<accession>A0A1Y5FD70</accession>
<keyword evidence="5 6" id="KW-0472">Membrane</keyword>
<keyword evidence="3 6" id="KW-0812">Transmembrane</keyword>
<name>A0A1Y5FD70_9BACT</name>
<sequence>MTTKKLSVGEGIVYAIGSIIGSGILFLPSLTYKKSGNDVLVVWILATILCIPLIQLFYEMISKYQNNSMEEYFKEAFGEKISSFLPFLIFFTVILGMSASAIIVGGFFAKFFNLPFLKIATAYYLIFFGLITNLKGISFGAKVQYIMTSLLFIICILIFGLTFPEASQNYSSLVPSYNITPISQGILVAFWAFAGFENLSFLAPKFENPKKDFLTCLLVALVFCGAFYLALTANYSSLVAMEDVKTELGLYQLAEKITHYKFGVLIVTIFSLFAVKINFNSWVAGVSSLISENNYFLGTTYFSVKNESGTPIRAVSVLSLCFFIISTLYYLNPLLMNYALEMVSANFIFIYILCIISFLKITKGPIKKAIALTTMLVFIISMINTGLTAIYPIFILLMFIGFKVFMKKRFV</sequence>
<dbReference type="Pfam" id="PF13520">
    <property type="entry name" value="AA_permease_2"/>
    <property type="match status" value="1"/>
</dbReference>
<dbReference type="EMBL" id="MAAO01000002">
    <property type="protein sequence ID" value="OUS00177.1"/>
    <property type="molecule type" value="Genomic_DNA"/>
</dbReference>
<keyword evidence="2" id="KW-1003">Cell membrane</keyword>
<feature type="transmembrane region" description="Helical" evidence="6">
    <location>
        <begin position="182"/>
        <end position="201"/>
    </location>
</feature>
<feature type="transmembrane region" description="Helical" evidence="6">
    <location>
        <begin position="338"/>
        <end position="359"/>
    </location>
</feature>
<dbReference type="GO" id="GO:0005886">
    <property type="term" value="C:plasma membrane"/>
    <property type="evidence" value="ECO:0007669"/>
    <property type="project" value="UniProtKB-SubCell"/>
</dbReference>
<evidence type="ECO:0000256" key="1">
    <source>
        <dbReference type="ARBA" id="ARBA00004651"/>
    </source>
</evidence>
<protein>
    <recommendedName>
        <fullName evidence="9">Amino acid permease</fullName>
    </recommendedName>
</protein>
<dbReference type="Gene3D" id="1.20.1740.10">
    <property type="entry name" value="Amino acid/polyamine transporter I"/>
    <property type="match status" value="1"/>
</dbReference>
<feature type="transmembrane region" description="Helical" evidence="6">
    <location>
        <begin position="143"/>
        <end position="162"/>
    </location>
</feature>
<dbReference type="InterPro" id="IPR002293">
    <property type="entry name" value="AA/rel_permease1"/>
</dbReference>
<feature type="transmembrane region" description="Helical" evidence="6">
    <location>
        <begin position="257"/>
        <end position="275"/>
    </location>
</feature>
<dbReference type="PIRSF" id="PIRSF006060">
    <property type="entry name" value="AA_transporter"/>
    <property type="match status" value="1"/>
</dbReference>
<comment type="caution">
    <text evidence="7">The sequence shown here is derived from an EMBL/GenBank/DDBJ whole genome shotgun (WGS) entry which is preliminary data.</text>
</comment>
<evidence type="ECO:0000256" key="6">
    <source>
        <dbReference type="SAM" id="Phobius"/>
    </source>
</evidence>
<evidence type="ECO:0000256" key="2">
    <source>
        <dbReference type="ARBA" id="ARBA00022475"/>
    </source>
</evidence>
<dbReference type="Proteomes" id="UP000196531">
    <property type="component" value="Unassembled WGS sequence"/>
</dbReference>
<feature type="transmembrane region" description="Helical" evidence="6">
    <location>
        <begin position="213"/>
        <end position="237"/>
    </location>
</feature>
<evidence type="ECO:0000256" key="3">
    <source>
        <dbReference type="ARBA" id="ARBA00022692"/>
    </source>
</evidence>
<keyword evidence="4 6" id="KW-1133">Transmembrane helix</keyword>
<evidence type="ECO:0000313" key="7">
    <source>
        <dbReference type="EMBL" id="OUS00177.1"/>
    </source>
</evidence>
<feature type="transmembrane region" description="Helical" evidence="6">
    <location>
        <begin position="40"/>
        <end position="61"/>
    </location>
</feature>